<evidence type="ECO:0000259" key="1">
    <source>
        <dbReference type="Pfam" id="PF00535"/>
    </source>
</evidence>
<dbReference type="PANTHER" id="PTHR22916">
    <property type="entry name" value="GLYCOSYLTRANSFERASE"/>
    <property type="match status" value="1"/>
</dbReference>
<dbReference type="Proteomes" id="UP000252081">
    <property type="component" value="Unassembled WGS sequence"/>
</dbReference>
<dbReference type="AlphaFoldDB" id="A0A366KZC8"/>
<dbReference type="Pfam" id="PF00535">
    <property type="entry name" value="Glycos_transf_2"/>
    <property type="match status" value="1"/>
</dbReference>
<feature type="domain" description="Glycosyltransferase 2-like" evidence="1">
    <location>
        <begin position="7"/>
        <end position="155"/>
    </location>
</feature>
<accession>A0A366KZC8</accession>
<dbReference type="PANTHER" id="PTHR22916:SF3">
    <property type="entry name" value="UDP-GLCNAC:BETAGAL BETA-1,3-N-ACETYLGLUCOSAMINYLTRANSFERASE-LIKE PROTEIN 1"/>
    <property type="match status" value="1"/>
</dbReference>
<dbReference type="EMBL" id="QNQU01000009">
    <property type="protein sequence ID" value="RBQ06966.1"/>
    <property type="molecule type" value="Genomic_DNA"/>
</dbReference>
<sequence>MSMPKITVFMAAYNQTNYIKKSIESILSQSFTDFELIVLNDGSTDDTVANVNTFNDERIILVHNESNKGLVFTRNRLLDLAKGEFIAILDSDDIAYPNRLKLQYEFLKSNPNVVLCGGHANVIDENNKKTGQKLNVPVDDNIDLFMLFGNPFVNSTTMFKRTIFNEFLGYREYAPAEDFDLFSRISEKYRIANIDHVLVEYRIHSNNTSFSNSDVLFKQEQKILKNLLNKIGISESGNFADIHIELFKSDYKLKNLNNYLHFFDALKQANGKSNRYDQLRLERFLYQKWLQILGSPNVDMLILNWYFRKEVFTWGNFDLKKFRKAFKKSIKHVFK</sequence>
<reference evidence="2 3" key="1">
    <citation type="submission" date="2018-07" db="EMBL/GenBank/DDBJ databases">
        <title>A draft genome of a endophytic bacteria, a new species of Pedobacter.</title>
        <authorList>
            <person name="Zhang Z.D."/>
            <person name="Chen Z.J."/>
        </authorList>
    </citation>
    <scope>NUCLEOTIDE SEQUENCE [LARGE SCALE GENOMIC DNA]</scope>
    <source>
        <strain evidence="2 3">RS10</strain>
    </source>
</reference>
<dbReference type="GO" id="GO:0016758">
    <property type="term" value="F:hexosyltransferase activity"/>
    <property type="evidence" value="ECO:0007669"/>
    <property type="project" value="UniProtKB-ARBA"/>
</dbReference>
<dbReference type="InterPro" id="IPR001173">
    <property type="entry name" value="Glyco_trans_2-like"/>
</dbReference>
<comment type="caution">
    <text evidence="2">The sequence shown here is derived from an EMBL/GenBank/DDBJ whole genome shotgun (WGS) entry which is preliminary data.</text>
</comment>
<evidence type="ECO:0000313" key="2">
    <source>
        <dbReference type="EMBL" id="RBQ06966.1"/>
    </source>
</evidence>
<keyword evidence="3" id="KW-1185">Reference proteome</keyword>
<dbReference type="SUPFAM" id="SSF53448">
    <property type="entry name" value="Nucleotide-diphospho-sugar transferases"/>
    <property type="match status" value="1"/>
</dbReference>
<organism evidence="2 3">
    <name type="scientific">Pedobacter miscanthi</name>
    <dbReference type="NCBI Taxonomy" id="2259170"/>
    <lineage>
        <taxon>Bacteria</taxon>
        <taxon>Pseudomonadati</taxon>
        <taxon>Bacteroidota</taxon>
        <taxon>Sphingobacteriia</taxon>
        <taxon>Sphingobacteriales</taxon>
        <taxon>Sphingobacteriaceae</taxon>
        <taxon>Pedobacter</taxon>
    </lineage>
</organism>
<name>A0A366KZC8_9SPHI</name>
<gene>
    <name evidence="2" type="ORF">DRW42_12130</name>
</gene>
<proteinExistence type="predicted"/>
<evidence type="ECO:0000313" key="3">
    <source>
        <dbReference type="Proteomes" id="UP000252081"/>
    </source>
</evidence>
<dbReference type="InterPro" id="IPR029044">
    <property type="entry name" value="Nucleotide-diphossugar_trans"/>
</dbReference>
<protein>
    <recommendedName>
        <fullName evidence="1">Glycosyltransferase 2-like domain-containing protein</fullName>
    </recommendedName>
</protein>
<dbReference type="Gene3D" id="3.90.550.10">
    <property type="entry name" value="Spore Coat Polysaccharide Biosynthesis Protein SpsA, Chain A"/>
    <property type="match status" value="1"/>
</dbReference>